<protein>
    <submittedName>
        <fullName evidence="1">Uncharacterized protein</fullName>
    </submittedName>
</protein>
<sequence>MSGFASSSGGEVFLQVGGRAPDEVAVLPLSGVGFAVTSNPNTASIVAATQLVPADMSLKSVTAALRLTVSPAVDTQVHFQVYAAPPGVSLSVKADCLAQVAHDTVVGATVRCEQGALSVPLSRGDRAAIMMRLVSGGDPDAFIALGGPISVSLGVS</sequence>
<name>A0ABP8Y6V8_9ACTN</name>
<reference evidence="2" key="1">
    <citation type="journal article" date="2019" name="Int. J. Syst. Evol. Microbiol.">
        <title>The Global Catalogue of Microorganisms (GCM) 10K type strain sequencing project: providing services to taxonomists for standard genome sequencing and annotation.</title>
        <authorList>
            <consortium name="The Broad Institute Genomics Platform"/>
            <consortium name="The Broad Institute Genome Sequencing Center for Infectious Disease"/>
            <person name="Wu L."/>
            <person name="Ma J."/>
        </authorList>
    </citation>
    <scope>NUCLEOTIDE SEQUENCE [LARGE SCALE GENOMIC DNA]</scope>
    <source>
        <strain evidence="2">JCM 18532</strain>
    </source>
</reference>
<evidence type="ECO:0000313" key="1">
    <source>
        <dbReference type="EMBL" id="GAA4723154.1"/>
    </source>
</evidence>
<gene>
    <name evidence="1" type="ORF">GCM10023350_01690</name>
</gene>
<evidence type="ECO:0000313" key="2">
    <source>
        <dbReference type="Proteomes" id="UP001499882"/>
    </source>
</evidence>
<dbReference type="RefSeq" id="WP_345524619.1">
    <property type="nucleotide sequence ID" value="NZ_BAABKN010000003.1"/>
</dbReference>
<dbReference type="Proteomes" id="UP001499882">
    <property type="component" value="Unassembled WGS sequence"/>
</dbReference>
<dbReference type="EMBL" id="BAABKN010000003">
    <property type="protein sequence ID" value="GAA4723154.1"/>
    <property type="molecule type" value="Genomic_DNA"/>
</dbReference>
<accession>A0ABP8Y6V8</accession>
<keyword evidence="2" id="KW-1185">Reference proteome</keyword>
<proteinExistence type="predicted"/>
<organism evidence="1 2">
    <name type="scientific">Nocardioides endophyticus</name>
    <dbReference type="NCBI Taxonomy" id="1353775"/>
    <lineage>
        <taxon>Bacteria</taxon>
        <taxon>Bacillati</taxon>
        <taxon>Actinomycetota</taxon>
        <taxon>Actinomycetes</taxon>
        <taxon>Propionibacteriales</taxon>
        <taxon>Nocardioidaceae</taxon>
        <taxon>Nocardioides</taxon>
    </lineage>
</organism>
<comment type="caution">
    <text evidence="1">The sequence shown here is derived from an EMBL/GenBank/DDBJ whole genome shotgun (WGS) entry which is preliminary data.</text>
</comment>